<protein>
    <recommendedName>
        <fullName evidence="3">Outer capsid protein VP2</fullName>
    </recommendedName>
</protein>
<comment type="subcellular location">
    <subcellularLocation>
        <location evidence="1">Virion</location>
    </subcellularLocation>
</comment>
<sequence length="956" mass="111187">MEEFVIPVYSEENFPYILLSRYPIAIRTDVRIPDTAQRHDLPKMATAKMIDVPDLDIDKAMRYRPVKNEGVVVPRLLDITLRAYDQKKKYKTAYGSEFVTNSEWLRWAIEDRMDVQPMRVVLDPSSAVEHQLFNCVVKVKPANADTVYYDYHPLERKDKQCNHSNLELLRSLIATEQFHVIQGAAYCLKSNYNLTVHNERERVGEDYAIGEQRQISLVRGARIENKGNSYQRFMAGLVQVVVRGRVPDSIAGEIESINQIRQRWMRASYSRSEIRSLELCKLLSTIGRKMVDTHEEPKDESDLSLRFQFKLDEKFTTTDSEYRNIFNTGGAATNEGRFYALIMIAATDTQEGRIWRTNPYPCLRGALVAAECEMGDVYFTLRHVYNWSVRHSYGLGERDLENNKYVFQRINLFDSLLGEGEQVMHWQYELDDPVQTTYDNGYVCRAREDRGELTCQISEDEYQAMINSARENGWDQEGFKLHSILTGPNLLTIDFERDAYLNARSELVMPGYFNKWIDSPMFSCRLRITHGEIRAGRREDPWHKRVNEGFLSTPTESQECVLGRFYDQRLMFFGSTLAHQQHQSQVFDYISSQKDFEALTGCTKRDDICPHSGGALYILRRTALSIISYYERLDPEMHIGREHETYIHPSALTDHLERVAEMEDFSQAICYVIDTIFEKRNQLRSRNEARWILHRIQFGVEHHRIQILSEQFPKFWERVRRLKDVRYIYDLNVINFFPLIFLVQDNIAYMHRQWSVPMILFDDVIRLVPVEVGAYANRFGLRCFFSFIRFHPGDSYKKQTANDVQKELGVICYRYYLATRISQGGIDIPIVTTKLDILRMHLATLCGGITDAVVYTLPVAHPEKCIVLIIIGDDKMKPHTRSELVLSRYYFSKKHVRGTLSVCLDQSGGFKVSSTGIVRHRVCDKTILKYKCSVILVKTPGYVFGNDELMTKLLNV</sequence>
<dbReference type="EMBL" id="MN723881">
    <property type="protein sequence ID" value="QGW56806.1"/>
    <property type="molecule type" value="Genomic_RNA"/>
</dbReference>
<dbReference type="Pfam" id="PF00898">
    <property type="entry name" value="Orbi_VP2"/>
    <property type="match status" value="1"/>
</dbReference>
<reference evidence="7" key="1">
    <citation type="submission" date="2018-07" db="EMBL/GenBank/DDBJ databases">
        <title>Genetic characterization and experimental infection in sheep of the novel Bluetongue virus serotype 28.</title>
        <authorList>
            <person name="Bumbarov V."/>
            <person name="Golender N."/>
            <person name="Jenckel M."/>
            <person name="Wernike K."/>
            <person name="Beer M."/>
            <person name="Khinich Y."/>
            <person name="Zalesky O."/>
            <person name="Erster O."/>
        </authorList>
    </citation>
    <scope>NUCLEOTIDE SEQUENCE</scope>
    <source>
        <strain evidence="7">BTV-28/1537/14</strain>
    </source>
</reference>
<organism evidence="7">
    <name type="scientific">Bluetongue virus</name>
    <name type="common">BTV</name>
    <dbReference type="NCBI Taxonomy" id="40051"/>
    <lineage>
        <taxon>Viruses</taxon>
        <taxon>Riboviria</taxon>
        <taxon>Orthornavirae</taxon>
        <taxon>Duplornaviricota</taxon>
        <taxon>Resentoviricetes</taxon>
        <taxon>Reovirales</taxon>
        <taxon>Sedoreoviridae</taxon>
        <taxon>Orbivirus</taxon>
        <taxon>Orbivirus caerulinguae</taxon>
    </lineage>
</organism>
<proteinExistence type="inferred from homology"/>
<gene>
    <name evidence="8" type="primary">VP2</name>
</gene>
<reference evidence="8" key="2">
    <citation type="submission" date="2019-11" db="EMBL/GenBank/DDBJ databases">
        <title>Complete genome sequence of novel bluetongue virus from commercial vaccine.</title>
        <authorList>
            <person name="Rajko-Nenow P.Z."/>
            <person name="Batten C."/>
        </authorList>
    </citation>
    <scope>NUCLEOTIDE SEQUENCE</scope>
    <source>
        <strain evidence="8">SPvvvv/03</strain>
    </source>
</reference>
<evidence type="ECO:0000256" key="4">
    <source>
        <dbReference type="ARBA" id="ARBA00022561"/>
    </source>
</evidence>
<evidence type="ECO:0000256" key="2">
    <source>
        <dbReference type="ARBA" id="ARBA00008722"/>
    </source>
</evidence>
<accession>A0A514C9N7</accession>
<dbReference type="SMR" id="A0A514C9N7"/>
<keyword evidence="6" id="KW-1153">Inner capsid protein</keyword>
<evidence type="ECO:0000256" key="3">
    <source>
        <dbReference type="ARBA" id="ARBA00015347"/>
    </source>
</evidence>
<keyword evidence="4" id="KW-0167">Capsid protein</keyword>
<keyword evidence="5" id="KW-0946">Virion</keyword>
<evidence type="ECO:0000313" key="7">
    <source>
        <dbReference type="EMBL" id="QDH76483.1"/>
    </source>
</evidence>
<dbReference type="InterPro" id="IPR001742">
    <property type="entry name" value="Capsid_VP2_Orbivir"/>
</dbReference>
<evidence type="ECO:0000256" key="1">
    <source>
        <dbReference type="ARBA" id="ARBA00004328"/>
    </source>
</evidence>
<dbReference type="EMBL" id="MH559807">
    <property type="protein sequence ID" value="QDH76483.1"/>
    <property type="molecule type" value="Genomic_RNA"/>
</dbReference>
<comment type="similarity">
    <text evidence="2">Belongs to the orbivirus VP2 family.</text>
</comment>
<name>A0A514C9N7_BTV</name>
<dbReference type="GO" id="GO:0039625">
    <property type="term" value="C:viral inner capsid"/>
    <property type="evidence" value="ECO:0007669"/>
    <property type="project" value="UniProtKB-KW"/>
</dbReference>
<evidence type="ECO:0000256" key="6">
    <source>
        <dbReference type="ARBA" id="ARBA00022996"/>
    </source>
</evidence>
<evidence type="ECO:0000313" key="8">
    <source>
        <dbReference type="EMBL" id="QGW56806.1"/>
    </source>
</evidence>
<dbReference type="GO" id="GO:0005198">
    <property type="term" value="F:structural molecule activity"/>
    <property type="evidence" value="ECO:0007669"/>
    <property type="project" value="InterPro"/>
</dbReference>
<evidence type="ECO:0000256" key="5">
    <source>
        <dbReference type="ARBA" id="ARBA00022844"/>
    </source>
</evidence>